<keyword evidence="2" id="KW-1185">Reference proteome</keyword>
<dbReference type="EMBL" id="PYBW01000039">
    <property type="protein sequence ID" value="PYC80571.1"/>
    <property type="molecule type" value="Genomic_DNA"/>
</dbReference>
<proteinExistence type="predicted"/>
<protein>
    <submittedName>
        <fullName evidence="1">Uncharacterized protein</fullName>
    </submittedName>
</protein>
<sequence length="83" mass="9593">MRHYRWILETQDDDGHWSRQDGAPTQNPLEYEGSPQRAANHLRDVFVRTLSQPAPGPRAVRIRLWEGADAVGEPQAETEWSRE</sequence>
<dbReference type="OrthoDB" id="4231009at2"/>
<reference evidence="1 2" key="1">
    <citation type="submission" date="2018-03" db="EMBL/GenBank/DDBJ databases">
        <title>Bioinformatic expansion and discovery of thiopeptide antibiotics.</title>
        <authorList>
            <person name="Schwalen C.J."/>
            <person name="Hudson G.A."/>
            <person name="Mitchell D.A."/>
        </authorList>
    </citation>
    <scope>NUCLEOTIDE SEQUENCE [LARGE SCALE GENOMIC DNA]</scope>
    <source>
        <strain evidence="1 2">ATCC 21389</strain>
    </source>
</reference>
<dbReference type="AlphaFoldDB" id="A0A2V4NVJ6"/>
<evidence type="ECO:0000313" key="2">
    <source>
        <dbReference type="Proteomes" id="UP000248039"/>
    </source>
</evidence>
<accession>A0A2V4NVJ6</accession>
<gene>
    <name evidence="1" type="ORF">C7C46_12880</name>
</gene>
<evidence type="ECO:0000313" key="1">
    <source>
        <dbReference type="EMBL" id="PYC80571.1"/>
    </source>
</evidence>
<organism evidence="1 2">
    <name type="scientific">Streptomyces tateyamensis</name>
    <dbReference type="NCBI Taxonomy" id="565073"/>
    <lineage>
        <taxon>Bacteria</taxon>
        <taxon>Bacillati</taxon>
        <taxon>Actinomycetota</taxon>
        <taxon>Actinomycetes</taxon>
        <taxon>Kitasatosporales</taxon>
        <taxon>Streptomycetaceae</taxon>
        <taxon>Streptomyces</taxon>
    </lineage>
</organism>
<dbReference type="Proteomes" id="UP000248039">
    <property type="component" value="Unassembled WGS sequence"/>
</dbReference>
<name>A0A2V4NVJ6_9ACTN</name>
<comment type="caution">
    <text evidence="1">The sequence shown here is derived from an EMBL/GenBank/DDBJ whole genome shotgun (WGS) entry which is preliminary data.</text>
</comment>